<feature type="transmembrane region" description="Helical" evidence="2">
    <location>
        <begin position="76"/>
        <end position="97"/>
    </location>
</feature>
<dbReference type="GeneID" id="8853826"/>
<dbReference type="AlphaFoldDB" id="D2VYH0"/>
<accession>D2VYH0</accession>
<keyword evidence="2" id="KW-1133">Transmembrane helix</keyword>
<sequence length="222" mass="25476">MVYSPLDTQQYLRFAGGRAIENMKGTLRHYGYSRDMHSIVEDVETNLVFPLNRILERHQLISSHYEMYFKMLLNSLIFIAIITLGCGLVFFPCLLLIQYLHWKHVKNYDKNVKERIHRILERENKKYLPYGFEWIIKYSIINSDKKRTCVGIRTELACVQEVVLSLIHVRSNPFSSKIGSPPLSSFSSVISSSSSIVKETPSSINGNPALSEETTPSTSNQL</sequence>
<keyword evidence="2" id="KW-0472">Membrane</keyword>
<dbReference type="KEGG" id="ngr:NAEGRDRAFT_74117"/>
<evidence type="ECO:0000256" key="1">
    <source>
        <dbReference type="SAM" id="MobiDB-lite"/>
    </source>
</evidence>
<feature type="compositionally biased region" description="Polar residues" evidence="1">
    <location>
        <begin position="205"/>
        <end position="222"/>
    </location>
</feature>
<protein>
    <submittedName>
        <fullName evidence="3">Predicted protein</fullName>
    </submittedName>
</protein>
<proteinExistence type="predicted"/>
<keyword evidence="4" id="KW-1185">Reference proteome</keyword>
<dbReference type="RefSeq" id="XP_002670802.1">
    <property type="nucleotide sequence ID" value="XM_002670756.1"/>
</dbReference>
<evidence type="ECO:0000313" key="4">
    <source>
        <dbReference type="Proteomes" id="UP000006671"/>
    </source>
</evidence>
<dbReference type="Proteomes" id="UP000006671">
    <property type="component" value="Unassembled WGS sequence"/>
</dbReference>
<reference evidence="3 4" key="1">
    <citation type="journal article" date="2010" name="Cell">
        <title>The genome of Naegleria gruberi illuminates early eukaryotic versatility.</title>
        <authorList>
            <person name="Fritz-Laylin L.K."/>
            <person name="Prochnik S.E."/>
            <person name="Ginger M.L."/>
            <person name="Dacks J.B."/>
            <person name="Carpenter M.L."/>
            <person name="Field M.C."/>
            <person name="Kuo A."/>
            <person name="Paredez A."/>
            <person name="Chapman J."/>
            <person name="Pham J."/>
            <person name="Shu S."/>
            <person name="Neupane R."/>
            <person name="Cipriano M."/>
            <person name="Mancuso J."/>
            <person name="Tu H."/>
            <person name="Salamov A."/>
            <person name="Lindquist E."/>
            <person name="Shapiro H."/>
            <person name="Lucas S."/>
            <person name="Grigoriev I.V."/>
            <person name="Cande W.Z."/>
            <person name="Fulton C."/>
            <person name="Rokhsar D.S."/>
            <person name="Dawson S.C."/>
        </authorList>
    </citation>
    <scope>NUCLEOTIDE SEQUENCE [LARGE SCALE GENOMIC DNA]</scope>
    <source>
        <strain evidence="3 4">NEG-M</strain>
    </source>
</reference>
<organism evidence="4">
    <name type="scientific">Naegleria gruberi</name>
    <name type="common">Amoeba</name>
    <dbReference type="NCBI Taxonomy" id="5762"/>
    <lineage>
        <taxon>Eukaryota</taxon>
        <taxon>Discoba</taxon>
        <taxon>Heterolobosea</taxon>
        <taxon>Tetramitia</taxon>
        <taxon>Eutetramitia</taxon>
        <taxon>Vahlkampfiidae</taxon>
        <taxon>Naegleria</taxon>
    </lineage>
</organism>
<name>D2VYH0_NAEGR</name>
<evidence type="ECO:0000313" key="3">
    <source>
        <dbReference type="EMBL" id="EFC38058.1"/>
    </source>
</evidence>
<evidence type="ECO:0000256" key="2">
    <source>
        <dbReference type="SAM" id="Phobius"/>
    </source>
</evidence>
<gene>
    <name evidence="3" type="ORF">NAEGRDRAFT_74117</name>
</gene>
<dbReference type="VEuPathDB" id="AmoebaDB:NAEGRDRAFT_74117"/>
<keyword evidence="2" id="KW-0812">Transmembrane</keyword>
<feature type="region of interest" description="Disordered" evidence="1">
    <location>
        <begin position="198"/>
        <end position="222"/>
    </location>
</feature>
<dbReference type="EMBL" id="GG738911">
    <property type="protein sequence ID" value="EFC38058.1"/>
    <property type="molecule type" value="Genomic_DNA"/>
</dbReference>
<dbReference type="InParanoid" id="D2VYH0"/>